<feature type="signal peptide" evidence="1">
    <location>
        <begin position="1"/>
        <end position="21"/>
    </location>
</feature>
<name>A0A8T4H7I6_9SPHI</name>
<dbReference type="Proteomes" id="UP000679691">
    <property type="component" value="Unassembled WGS sequence"/>
</dbReference>
<keyword evidence="1" id="KW-0732">Signal</keyword>
<evidence type="ECO:0000256" key="1">
    <source>
        <dbReference type="SAM" id="SignalP"/>
    </source>
</evidence>
<comment type="caution">
    <text evidence="2">The sequence shown here is derived from an EMBL/GenBank/DDBJ whole genome shotgun (WGS) entry which is preliminary data.</text>
</comment>
<evidence type="ECO:0000313" key="2">
    <source>
        <dbReference type="EMBL" id="MBP3943060.1"/>
    </source>
</evidence>
<organism evidence="2 3">
    <name type="scientific">Rhinopithecimicrobium faecis</name>
    <dbReference type="NCBI Taxonomy" id="2820698"/>
    <lineage>
        <taxon>Bacteria</taxon>
        <taxon>Pseudomonadati</taxon>
        <taxon>Bacteroidota</taxon>
        <taxon>Sphingobacteriia</taxon>
        <taxon>Sphingobacteriales</taxon>
        <taxon>Sphingobacteriaceae</taxon>
        <taxon>Rhinopithecimicrobium</taxon>
    </lineage>
</organism>
<dbReference type="RefSeq" id="WP_353546548.1">
    <property type="nucleotide sequence ID" value="NZ_JAGKSB010000005.1"/>
</dbReference>
<dbReference type="EMBL" id="JAGKSB010000005">
    <property type="protein sequence ID" value="MBP3943060.1"/>
    <property type="molecule type" value="Genomic_DNA"/>
</dbReference>
<proteinExistence type="predicted"/>
<dbReference type="AlphaFoldDB" id="A0A8T4H7I6"/>
<sequence length="158" mass="18390">MNYLQLIFVLLLTATSTSTWAQRNMPQTTTVQQDSARQIIEKFVQDLNNPALANDVILSQHILLQQPLTDEFFEYLSYSIATLRLNIQQKDLSQLEYIPFIKLPKKDIRDIDLEGNDPQAIYFIKYRDKLVFPVLLKDGKIKSFTLVSNGEYAHFINY</sequence>
<protein>
    <submittedName>
        <fullName evidence="2">Uncharacterized protein</fullName>
    </submittedName>
</protein>
<gene>
    <name evidence="2" type="ORF">J5U18_05715</name>
</gene>
<reference evidence="2" key="1">
    <citation type="submission" date="2021-03" db="EMBL/GenBank/DDBJ databases">
        <authorList>
            <person name="Lu T."/>
            <person name="Wang Q."/>
            <person name="Han X."/>
        </authorList>
    </citation>
    <scope>NUCLEOTIDE SEQUENCE</scope>
    <source>
        <strain evidence="2">WQ 2009</strain>
    </source>
</reference>
<accession>A0A8T4H7I6</accession>
<feature type="chain" id="PRO_5035778190" evidence="1">
    <location>
        <begin position="22"/>
        <end position="158"/>
    </location>
</feature>
<keyword evidence="3" id="KW-1185">Reference proteome</keyword>
<evidence type="ECO:0000313" key="3">
    <source>
        <dbReference type="Proteomes" id="UP000679691"/>
    </source>
</evidence>